<dbReference type="EMBL" id="MFJC01000003">
    <property type="protein sequence ID" value="OGG10238.1"/>
    <property type="molecule type" value="Genomic_DNA"/>
</dbReference>
<feature type="transmembrane region" description="Helical" evidence="1">
    <location>
        <begin position="345"/>
        <end position="364"/>
    </location>
</feature>
<feature type="transmembrane region" description="Helical" evidence="1">
    <location>
        <begin position="209"/>
        <end position="229"/>
    </location>
</feature>
<feature type="transmembrane region" description="Helical" evidence="1">
    <location>
        <begin position="321"/>
        <end position="339"/>
    </location>
</feature>
<comment type="caution">
    <text evidence="2">The sequence shown here is derived from an EMBL/GenBank/DDBJ whole genome shotgun (WGS) entry which is preliminary data.</text>
</comment>
<feature type="transmembrane region" description="Helical" evidence="1">
    <location>
        <begin position="376"/>
        <end position="394"/>
    </location>
</feature>
<keyword evidence="1" id="KW-1133">Transmembrane helix</keyword>
<feature type="transmembrane region" description="Helical" evidence="1">
    <location>
        <begin position="291"/>
        <end position="309"/>
    </location>
</feature>
<feature type="transmembrane region" description="Helical" evidence="1">
    <location>
        <begin position="120"/>
        <end position="138"/>
    </location>
</feature>
<dbReference type="STRING" id="1798373.A2154_04945"/>
<gene>
    <name evidence="2" type="ORF">A2154_04945</name>
</gene>
<protein>
    <recommendedName>
        <fullName evidence="4">Glycosyltransferase RgtA/B/C/D-like domain-containing protein</fullName>
    </recommendedName>
</protein>
<feature type="transmembrane region" description="Helical" evidence="1">
    <location>
        <begin position="144"/>
        <end position="162"/>
    </location>
</feature>
<reference evidence="2 3" key="1">
    <citation type="journal article" date="2016" name="Nat. Commun.">
        <title>Thousands of microbial genomes shed light on interconnected biogeochemical processes in an aquifer system.</title>
        <authorList>
            <person name="Anantharaman K."/>
            <person name="Brown C.T."/>
            <person name="Hug L.A."/>
            <person name="Sharon I."/>
            <person name="Castelle C.J."/>
            <person name="Probst A.J."/>
            <person name="Thomas B.C."/>
            <person name="Singh A."/>
            <person name="Wilkins M.J."/>
            <person name="Karaoz U."/>
            <person name="Brodie E.L."/>
            <person name="Williams K.H."/>
            <person name="Hubbard S.S."/>
            <person name="Banfield J.F."/>
        </authorList>
    </citation>
    <scope>NUCLEOTIDE SEQUENCE [LARGE SCALE GENOMIC DNA]</scope>
</reference>
<evidence type="ECO:0000256" key="1">
    <source>
        <dbReference type="SAM" id="Phobius"/>
    </source>
</evidence>
<feature type="transmembrane region" description="Helical" evidence="1">
    <location>
        <begin position="83"/>
        <end position="108"/>
    </location>
</feature>
<feature type="transmembrane region" description="Helical" evidence="1">
    <location>
        <begin position="255"/>
        <end position="271"/>
    </location>
</feature>
<organism evidence="2 3">
    <name type="scientific">Candidatus Gottesmanbacteria bacterium RBG_16_43_7</name>
    <dbReference type="NCBI Taxonomy" id="1798373"/>
    <lineage>
        <taxon>Bacteria</taxon>
        <taxon>Candidatus Gottesmaniibacteriota</taxon>
    </lineage>
</organism>
<name>A0A1F5ZCL3_9BACT</name>
<keyword evidence="1" id="KW-0812">Transmembrane</keyword>
<evidence type="ECO:0000313" key="3">
    <source>
        <dbReference type="Proteomes" id="UP000176854"/>
    </source>
</evidence>
<proteinExistence type="predicted"/>
<evidence type="ECO:0008006" key="4">
    <source>
        <dbReference type="Google" id="ProtNLM"/>
    </source>
</evidence>
<sequence length="396" mass="46613">MFLLQNRIHKIFIIFIIAINCIFIYQTNHWAQHFSELADRIIQGYLNLVKLPKLYPIDFVTIGSHHYWPLSPFPAILLIPPKLIFGAVFTQIHLLIIFDLLFIYFAYILAAKVLKYGNDAIYFVAVLLFGSIYVAIIYDSSSYYIAHLISSVYMLALIYELITLRRSFIMGLLVAFIFLTRAIGIFAAIPVFGYLFYQKSTARHKLKDILVFLLPIFLCISFLLIYNYLRFGNIFESGYAISYILPLLENYRQQGLFSIVHVSMNLYWYFLSTPILFRDSVGNIVFPYIQFNRWGLSLFIIAPFFLYSLKTWKIKVNIIRSFWITIGIMLICLLFYYGTGWHTFGPRYTADFFPLLYILLVYAFKNKLLTRFHKNFIILSCLFNTYLIYATNFYRG</sequence>
<dbReference type="AlphaFoldDB" id="A0A1F5ZCL3"/>
<feature type="transmembrane region" description="Helical" evidence="1">
    <location>
        <begin position="12"/>
        <end position="31"/>
    </location>
</feature>
<evidence type="ECO:0000313" key="2">
    <source>
        <dbReference type="EMBL" id="OGG10238.1"/>
    </source>
</evidence>
<feature type="transmembrane region" description="Helical" evidence="1">
    <location>
        <begin position="169"/>
        <end position="197"/>
    </location>
</feature>
<keyword evidence="1" id="KW-0472">Membrane</keyword>
<accession>A0A1F5ZCL3</accession>
<dbReference type="Proteomes" id="UP000176854">
    <property type="component" value="Unassembled WGS sequence"/>
</dbReference>